<protein>
    <submittedName>
        <fullName evidence="6">GT2 family glycosyltransferase</fullName>
    </submittedName>
</protein>
<dbReference type="GO" id="GO:0016757">
    <property type="term" value="F:glycosyltransferase activity"/>
    <property type="evidence" value="ECO:0007669"/>
    <property type="project" value="UniProtKB-KW"/>
</dbReference>
<dbReference type="SUPFAM" id="SSF53448">
    <property type="entry name" value="Nucleotide-diphospho-sugar transferases"/>
    <property type="match status" value="1"/>
</dbReference>
<dbReference type="PANTHER" id="PTHR43179:SF12">
    <property type="entry name" value="GALACTOFURANOSYLTRANSFERASE GLFT2"/>
    <property type="match status" value="1"/>
</dbReference>
<dbReference type="PANTHER" id="PTHR43179">
    <property type="entry name" value="RHAMNOSYLTRANSFERASE WBBL"/>
    <property type="match status" value="1"/>
</dbReference>
<dbReference type="AlphaFoldDB" id="A0A7X0H9U5"/>
<dbReference type="RefSeq" id="WP_184677994.1">
    <property type="nucleotide sequence ID" value="NZ_JACHGY010000001.1"/>
</dbReference>
<evidence type="ECO:0000259" key="4">
    <source>
        <dbReference type="Pfam" id="PF00535"/>
    </source>
</evidence>
<keyword evidence="2" id="KW-0328">Glycosyltransferase</keyword>
<organism evidence="6 7">
    <name type="scientific">Algisphaera agarilytica</name>
    <dbReference type="NCBI Taxonomy" id="1385975"/>
    <lineage>
        <taxon>Bacteria</taxon>
        <taxon>Pseudomonadati</taxon>
        <taxon>Planctomycetota</taxon>
        <taxon>Phycisphaerae</taxon>
        <taxon>Phycisphaerales</taxon>
        <taxon>Phycisphaeraceae</taxon>
        <taxon>Algisphaera</taxon>
    </lineage>
</organism>
<dbReference type="InterPro" id="IPR029044">
    <property type="entry name" value="Nucleotide-diphossugar_trans"/>
</dbReference>
<reference evidence="6 7" key="1">
    <citation type="submission" date="2020-08" db="EMBL/GenBank/DDBJ databases">
        <title>Genomic Encyclopedia of Type Strains, Phase IV (KMG-IV): sequencing the most valuable type-strain genomes for metagenomic binning, comparative biology and taxonomic classification.</title>
        <authorList>
            <person name="Goeker M."/>
        </authorList>
    </citation>
    <scope>NUCLEOTIDE SEQUENCE [LARGE SCALE GENOMIC DNA]</scope>
    <source>
        <strain evidence="6 7">DSM 103725</strain>
    </source>
</reference>
<name>A0A7X0H9U5_9BACT</name>
<dbReference type="Gene3D" id="3.40.50.150">
    <property type="entry name" value="Vaccinia Virus protein VP39"/>
    <property type="match status" value="1"/>
</dbReference>
<evidence type="ECO:0000256" key="1">
    <source>
        <dbReference type="ARBA" id="ARBA00006739"/>
    </source>
</evidence>
<dbReference type="Proteomes" id="UP000541810">
    <property type="component" value="Unassembled WGS sequence"/>
</dbReference>
<feature type="domain" description="Glycosyltransferase 2-like" evidence="4">
    <location>
        <begin position="8"/>
        <end position="192"/>
    </location>
</feature>
<evidence type="ECO:0000313" key="7">
    <source>
        <dbReference type="Proteomes" id="UP000541810"/>
    </source>
</evidence>
<proteinExistence type="inferred from homology"/>
<gene>
    <name evidence="6" type="ORF">HNQ40_002286</name>
</gene>
<dbReference type="GO" id="GO:0008757">
    <property type="term" value="F:S-adenosylmethionine-dependent methyltransferase activity"/>
    <property type="evidence" value="ECO:0007669"/>
    <property type="project" value="InterPro"/>
</dbReference>
<dbReference type="InterPro" id="IPR013216">
    <property type="entry name" value="Methyltransf_11"/>
</dbReference>
<dbReference type="InterPro" id="IPR001173">
    <property type="entry name" value="Glyco_trans_2-like"/>
</dbReference>
<dbReference type="Gene3D" id="3.90.550.10">
    <property type="entry name" value="Spore Coat Polysaccharide Biosynthesis Protein SpsA, Chain A"/>
    <property type="match status" value="1"/>
</dbReference>
<dbReference type="SUPFAM" id="SSF53335">
    <property type="entry name" value="S-adenosyl-L-methionine-dependent methyltransferases"/>
    <property type="match status" value="1"/>
</dbReference>
<sequence>MSNAPRVSILIPNYNNGRESSRDRAVDLIGDLLESLRDTLQHETTRFEVIAYDDGSTDDSLATLRQWRDDGFLKLIEAEHCGVLAKTANKLVEASRGDILVRLDGDITVLTPNWVTKLCAVFDQGPAELGVVGPKQLTDGGKWVHSFGDFVLHPKGYHHLYQGAERSQVLRPAEVDHVMGCFYCCKREVHDKLGGYDENILRGQTVEFGMRARLEGYRCFAVPHIEFIHRHSLRDLRNNHADTDGGIDSARQSFIDKWGFDRLSADLDYVRQRYAGTPLLWNPEVFGLPGEDAYALATGPRPTIETSHWKRYGEDAAFRQQLDFRVTIARQVAGTRAQPLSVGLIGANDGLLAHLLAQLGMTVQAVELSADHVALGQQFLAGKTYPGQSPTFTHQTDPGVLPWEDDSMDLVFWPLGIDRHPNPTRVIAQAPRVMRDDAVFAVVAPTDTYLPHELAMQVRAIHSWSVPRPQATTNPDQPTVVLAAADSAVFQTAKPVAA</sequence>
<evidence type="ECO:0000313" key="6">
    <source>
        <dbReference type="EMBL" id="MBB6430480.1"/>
    </source>
</evidence>
<evidence type="ECO:0000256" key="2">
    <source>
        <dbReference type="ARBA" id="ARBA00022676"/>
    </source>
</evidence>
<accession>A0A7X0H9U5</accession>
<keyword evidence="7" id="KW-1185">Reference proteome</keyword>
<dbReference type="Pfam" id="PF08241">
    <property type="entry name" value="Methyltransf_11"/>
    <property type="match status" value="1"/>
</dbReference>
<comment type="similarity">
    <text evidence="1">Belongs to the glycosyltransferase 2 family.</text>
</comment>
<comment type="caution">
    <text evidence="6">The sequence shown here is derived from an EMBL/GenBank/DDBJ whole genome shotgun (WGS) entry which is preliminary data.</text>
</comment>
<evidence type="ECO:0000256" key="3">
    <source>
        <dbReference type="ARBA" id="ARBA00022679"/>
    </source>
</evidence>
<dbReference type="EMBL" id="JACHGY010000001">
    <property type="protein sequence ID" value="MBB6430480.1"/>
    <property type="molecule type" value="Genomic_DNA"/>
</dbReference>
<dbReference type="InterPro" id="IPR029063">
    <property type="entry name" value="SAM-dependent_MTases_sf"/>
</dbReference>
<dbReference type="Pfam" id="PF00535">
    <property type="entry name" value="Glycos_transf_2"/>
    <property type="match status" value="1"/>
</dbReference>
<keyword evidence="3 6" id="KW-0808">Transferase</keyword>
<evidence type="ECO:0000259" key="5">
    <source>
        <dbReference type="Pfam" id="PF08241"/>
    </source>
</evidence>
<feature type="domain" description="Methyltransferase type 11" evidence="5">
    <location>
        <begin position="345"/>
        <end position="441"/>
    </location>
</feature>